<accession>A0AAV3APM2</accession>
<evidence type="ECO:0000313" key="2">
    <source>
        <dbReference type="Proteomes" id="UP001181693"/>
    </source>
</evidence>
<comment type="caution">
    <text evidence="1">The sequence shown here is derived from an EMBL/GenBank/DDBJ whole genome shotgun (WGS) entry which is preliminary data.</text>
</comment>
<name>A0AAV3APM2_PYXAD</name>
<sequence length="90" mass="10112">MLTLEKQSEGAYWKCIPKRSDGSLTLLHVYRGNVCHLCCLRIPPILLPCLILHDHSLNYMGAVILGITTSKARHIAVRGFCKEQIVIQLV</sequence>
<reference evidence="1" key="1">
    <citation type="thesis" date="2020" institute="ProQuest LLC" country="789 East Eisenhower Parkway, Ann Arbor, MI, USA">
        <title>Comparative Genomics and Chromosome Evolution.</title>
        <authorList>
            <person name="Mudd A.B."/>
        </authorList>
    </citation>
    <scope>NUCLEOTIDE SEQUENCE</scope>
    <source>
        <strain evidence="1">1538</strain>
        <tissue evidence="1">Blood</tissue>
    </source>
</reference>
<protein>
    <submittedName>
        <fullName evidence="1">Uncharacterized protein</fullName>
    </submittedName>
</protein>
<evidence type="ECO:0000313" key="1">
    <source>
        <dbReference type="EMBL" id="DBA26391.1"/>
    </source>
</evidence>
<dbReference type="EMBL" id="DYDO01000004">
    <property type="protein sequence ID" value="DBA26391.1"/>
    <property type="molecule type" value="Genomic_DNA"/>
</dbReference>
<organism evidence="1 2">
    <name type="scientific">Pyxicephalus adspersus</name>
    <name type="common">African bullfrog</name>
    <dbReference type="NCBI Taxonomy" id="30357"/>
    <lineage>
        <taxon>Eukaryota</taxon>
        <taxon>Metazoa</taxon>
        <taxon>Chordata</taxon>
        <taxon>Craniata</taxon>
        <taxon>Vertebrata</taxon>
        <taxon>Euteleostomi</taxon>
        <taxon>Amphibia</taxon>
        <taxon>Batrachia</taxon>
        <taxon>Anura</taxon>
        <taxon>Neobatrachia</taxon>
        <taxon>Ranoidea</taxon>
        <taxon>Pyxicephalidae</taxon>
        <taxon>Pyxicephalinae</taxon>
        <taxon>Pyxicephalus</taxon>
    </lineage>
</organism>
<dbReference type="Proteomes" id="UP001181693">
    <property type="component" value="Unassembled WGS sequence"/>
</dbReference>
<dbReference type="AlphaFoldDB" id="A0AAV3APM2"/>
<proteinExistence type="predicted"/>
<gene>
    <name evidence="1" type="ORF">GDO54_010661</name>
</gene>
<keyword evidence="2" id="KW-1185">Reference proteome</keyword>